<name>A0A9W8X5D3_9PLEO</name>
<keyword evidence="1" id="KW-0175">Coiled coil</keyword>
<evidence type="ECO:0000313" key="3">
    <source>
        <dbReference type="Proteomes" id="UP001140562"/>
    </source>
</evidence>
<evidence type="ECO:0000313" key="2">
    <source>
        <dbReference type="EMBL" id="KAJ4340675.1"/>
    </source>
</evidence>
<proteinExistence type="predicted"/>
<evidence type="ECO:0000256" key="1">
    <source>
        <dbReference type="SAM" id="Coils"/>
    </source>
</evidence>
<organism evidence="2 3">
    <name type="scientific">Didymella glomerata</name>
    <dbReference type="NCBI Taxonomy" id="749621"/>
    <lineage>
        <taxon>Eukaryota</taxon>
        <taxon>Fungi</taxon>
        <taxon>Dikarya</taxon>
        <taxon>Ascomycota</taxon>
        <taxon>Pezizomycotina</taxon>
        <taxon>Dothideomycetes</taxon>
        <taxon>Pleosporomycetidae</taxon>
        <taxon>Pleosporales</taxon>
        <taxon>Pleosporineae</taxon>
        <taxon>Didymellaceae</taxon>
        <taxon>Didymella</taxon>
    </lineage>
</organism>
<protein>
    <submittedName>
        <fullName evidence="2">Uncharacterized protein</fullName>
    </submittedName>
</protein>
<dbReference type="EMBL" id="JAPEUV010000015">
    <property type="protein sequence ID" value="KAJ4340675.1"/>
    <property type="molecule type" value="Genomic_DNA"/>
</dbReference>
<gene>
    <name evidence="2" type="ORF">N0V87_002336</name>
</gene>
<reference evidence="2" key="1">
    <citation type="submission" date="2022-10" db="EMBL/GenBank/DDBJ databases">
        <title>Tapping the CABI collections for fungal endophytes: first genome assemblies for Collariella, Neodidymelliopsis, Ascochyta clinopodiicola, Didymella pomorum, Didymosphaeria variabile, Neocosmospora piperis and Neocucurbitaria cava.</title>
        <authorList>
            <person name="Hill R."/>
        </authorList>
    </citation>
    <scope>NUCLEOTIDE SEQUENCE</scope>
    <source>
        <strain evidence="2">IMI 360193</strain>
    </source>
</reference>
<dbReference type="Proteomes" id="UP001140562">
    <property type="component" value="Unassembled WGS sequence"/>
</dbReference>
<keyword evidence="3" id="KW-1185">Reference proteome</keyword>
<accession>A0A9W8X5D3</accession>
<sequence length="140" mass="16163">MATIISLPTSAVQALEDLQAHAQAINVPDTRAEVCHKLRQLEEALRSLAGEKHALEFKNRDLYLQNVYLGLQHEKKAKQFAVDVERERKEKQQALDMRDSLLEIVKELKTVLEAEKKKSLEEHQRGEVQEKLQQLRIAEE</sequence>
<comment type="caution">
    <text evidence="2">The sequence shown here is derived from an EMBL/GenBank/DDBJ whole genome shotgun (WGS) entry which is preliminary data.</text>
</comment>
<dbReference type="OrthoDB" id="10395631at2759"/>
<dbReference type="AlphaFoldDB" id="A0A9W8X5D3"/>
<feature type="coiled-coil region" evidence="1">
    <location>
        <begin position="31"/>
        <end position="58"/>
    </location>
</feature>